<dbReference type="Proteomes" id="UP000004277">
    <property type="component" value="Unassembled WGS sequence"/>
</dbReference>
<name>A0ACD3SLB0_9BURK</name>
<gene>
    <name evidence="1" type="ORF">MW7_013485</name>
</gene>
<reference evidence="1" key="1">
    <citation type="submission" date="2019-05" db="EMBL/GenBank/DDBJ databases">
        <title>Revised genome assembly of Burkholderiaceae (previously Ralstonia) sp. PBA.</title>
        <authorList>
            <person name="Gan H.M."/>
        </authorList>
    </citation>
    <scope>NUCLEOTIDE SEQUENCE</scope>
    <source>
        <strain evidence="1">PBA</strain>
    </source>
</reference>
<evidence type="ECO:0000313" key="1">
    <source>
        <dbReference type="EMBL" id="TMS56979.1"/>
    </source>
</evidence>
<protein>
    <submittedName>
        <fullName evidence="1">LysR family transcriptional regulator</fullName>
    </submittedName>
</protein>
<organism evidence="1 2">
    <name type="scientific">Imbroritus primus</name>
    <dbReference type="NCBI Taxonomy" id="3058603"/>
    <lineage>
        <taxon>Bacteria</taxon>
        <taxon>Pseudomonadati</taxon>
        <taxon>Pseudomonadota</taxon>
        <taxon>Betaproteobacteria</taxon>
        <taxon>Burkholderiales</taxon>
        <taxon>Burkholderiaceae</taxon>
        <taxon>Imbroritus</taxon>
    </lineage>
</organism>
<comment type="caution">
    <text evidence="1">The sequence shown here is derived from an EMBL/GenBank/DDBJ whole genome shotgun (WGS) entry which is preliminary data.</text>
</comment>
<sequence length="293" mass="32019">MMIRSLRAFLALYRYGTVVAAAEQVHLSQAAVSVQMKSLERELGVDLFIRTKRSIKLTPAGHRLVPLAEHMVATYQEMCALDGSRTVSGVLSLGVINSALSGVLPCLLRRISLEHPQLEVKIIAGISGDLVAQVDAGVLDAAIVTQPPENFSTGLIARHLYTEPFVVIGHSSMRQMDVPAILQAAPYVRFDRSTWAGMRIEQYILEQGLQVRPGVELNSLDAITVMVSEGLGVSIVPLIRRASWHRKPTLHIAPLPNFNRPVSLIERPAHARSALTATLLTSFEQLAPEPGIF</sequence>
<proteinExistence type="predicted"/>
<dbReference type="EMBL" id="AKCV02000025">
    <property type="protein sequence ID" value="TMS56979.1"/>
    <property type="molecule type" value="Genomic_DNA"/>
</dbReference>
<accession>A0ACD3SLB0</accession>
<keyword evidence="2" id="KW-1185">Reference proteome</keyword>
<evidence type="ECO:0000313" key="2">
    <source>
        <dbReference type="Proteomes" id="UP000004277"/>
    </source>
</evidence>